<feature type="transmembrane region" description="Helical" evidence="6">
    <location>
        <begin position="73"/>
        <end position="90"/>
    </location>
</feature>
<keyword evidence="3 6" id="KW-0812">Transmembrane</keyword>
<dbReference type="Pfam" id="PF06146">
    <property type="entry name" value="PsiE"/>
    <property type="match status" value="1"/>
</dbReference>
<evidence type="ECO:0008006" key="8">
    <source>
        <dbReference type="Google" id="ProtNLM"/>
    </source>
</evidence>
<keyword evidence="5 6" id="KW-0472">Membrane</keyword>
<evidence type="ECO:0000256" key="1">
    <source>
        <dbReference type="ARBA" id="ARBA00004651"/>
    </source>
</evidence>
<comment type="subcellular location">
    <subcellularLocation>
        <location evidence="1">Cell membrane</location>
        <topology evidence="1">Multi-pass membrane protein</topology>
    </subcellularLocation>
</comment>
<feature type="transmembrane region" description="Helical" evidence="6">
    <location>
        <begin position="102"/>
        <end position="120"/>
    </location>
</feature>
<keyword evidence="4 6" id="KW-1133">Transmembrane helix</keyword>
<evidence type="ECO:0000256" key="6">
    <source>
        <dbReference type="SAM" id="Phobius"/>
    </source>
</evidence>
<gene>
    <name evidence="7" type="ORF">MNBD_GAMMA17-268</name>
</gene>
<evidence type="ECO:0000256" key="4">
    <source>
        <dbReference type="ARBA" id="ARBA00022989"/>
    </source>
</evidence>
<dbReference type="InterPro" id="IPR020948">
    <property type="entry name" value="P_starv_induced_PsiE-like"/>
</dbReference>
<sequence>MDKNKLSHSNSKGLQRLKELWPELTIFERFEYLVTLIVSLVLALIIVVALLSLLENIYEMLAAQVTGGVDYKMFQITFGILLTLLIALEFRNSIDAILEGKGLLVQVKIVVLIAIIALARKFLVMDPKEFEPMMIAAFALVTLSLGIVYWLLSKSHKL</sequence>
<dbReference type="AlphaFoldDB" id="A0A3B0ZPC8"/>
<accession>A0A3B0ZPC8</accession>
<keyword evidence="2" id="KW-1003">Cell membrane</keyword>
<evidence type="ECO:0000256" key="5">
    <source>
        <dbReference type="ARBA" id="ARBA00023136"/>
    </source>
</evidence>
<organism evidence="7">
    <name type="scientific">hydrothermal vent metagenome</name>
    <dbReference type="NCBI Taxonomy" id="652676"/>
    <lineage>
        <taxon>unclassified sequences</taxon>
        <taxon>metagenomes</taxon>
        <taxon>ecological metagenomes</taxon>
    </lineage>
</organism>
<evidence type="ECO:0000256" key="2">
    <source>
        <dbReference type="ARBA" id="ARBA00022475"/>
    </source>
</evidence>
<feature type="transmembrane region" description="Helical" evidence="6">
    <location>
        <begin position="132"/>
        <end position="152"/>
    </location>
</feature>
<proteinExistence type="predicted"/>
<dbReference type="EMBL" id="UOFQ01000123">
    <property type="protein sequence ID" value="VAW89197.1"/>
    <property type="molecule type" value="Genomic_DNA"/>
</dbReference>
<name>A0A3B0ZPC8_9ZZZZ</name>
<reference evidence="7" key="1">
    <citation type="submission" date="2018-06" db="EMBL/GenBank/DDBJ databases">
        <authorList>
            <person name="Zhirakovskaya E."/>
        </authorList>
    </citation>
    <scope>NUCLEOTIDE SEQUENCE</scope>
</reference>
<evidence type="ECO:0000313" key="7">
    <source>
        <dbReference type="EMBL" id="VAW89197.1"/>
    </source>
</evidence>
<feature type="transmembrane region" description="Helical" evidence="6">
    <location>
        <begin position="32"/>
        <end position="53"/>
    </location>
</feature>
<evidence type="ECO:0000256" key="3">
    <source>
        <dbReference type="ARBA" id="ARBA00022692"/>
    </source>
</evidence>
<dbReference type="GO" id="GO:0005886">
    <property type="term" value="C:plasma membrane"/>
    <property type="evidence" value="ECO:0007669"/>
    <property type="project" value="UniProtKB-SubCell"/>
</dbReference>
<protein>
    <recommendedName>
        <fullName evidence="8">Diguanylate cyclase</fullName>
    </recommendedName>
</protein>